<feature type="compositionally biased region" description="Polar residues" evidence="7">
    <location>
        <begin position="240"/>
        <end position="269"/>
    </location>
</feature>
<evidence type="ECO:0000256" key="6">
    <source>
        <dbReference type="ARBA" id="ARBA00035107"/>
    </source>
</evidence>
<dbReference type="EMBL" id="JAHFXF010000132">
    <property type="protein sequence ID" value="KAG9695388.1"/>
    <property type="molecule type" value="Genomic_DNA"/>
</dbReference>
<dbReference type="AlphaFoldDB" id="A0A9P8EP26"/>
<protein>
    <recommendedName>
        <fullName evidence="2">Multiprotein-bridging factor 1</fullName>
    </recommendedName>
</protein>
<dbReference type="SUPFAM" id="SSF47413">
    <property type="entry name" value="lambda repressor-like DNA-binding domains"/>
    <property type="match status" value="1"/>
</dbReference>
<comment type="caution">
    <text evidence="9">The sequence shown here is derived from an EMBL/GenBank/DDBJ whole genome shotgun (WGS) entry which is preliminary data.</text>
</comment>
<comment type="function">
    <text evidence="6">Transcriptional coactivator that stimulates GCN4-dependent transcriptional activity by bridging the DNA-binding region of GCN4 and TBP (SPT15), thereby recruiting TBP to GCN4-bound promoters. Involved in induction of the ribosome quality control (RQC) pathway; a pathway that degrades nascent peptide chains during problematic translation. Required to prevent stalled ribosomes from frameshifting.</text>
</comment>
<dbReference type="GO" id="GO:0003677">
    <property type="term" value="F:DNA binding"/>
    <property type="evidence" value="ECO:0007669"/>
    <property type="project" value="UniProtKB-KW"/>
</dbReference>
<dbReference type="PANTHER" id="PTHR10245">
    <property type="entry name" value="ENDOTHELIAL DIFFERENTIATION-RELATED FACTOR 1 MULTIPROTEIN BRIDGING FACTOR 1"/>
    <property type="match status" value="1"/>
</dbReference>
<dbReference type="Proteomes" id="UP000779574">
    <property type="component" value="Unassembled WGS sequence"/>
</dbReference>
<organism evidence="9 10">
    <name type="scientific">Aureobasidium melanogenum</name>
    <name type="common">Aureobasidium pullulans var. melanogenum</name>
    <dbReference type="NCBI Taxonomy" id="46634"/>
    <lineage>
        <taxon>Eukaryota</taxon>
        <taxon>Fungi</taxon>
        <taxon>Dikarya</taxon>
        <taxon>Ascomycota</taxon>
        <taxon>Pezizomycotina</taxon>
        <taxon>Dothideomycetes</taxon>
        <taxon>Dothideomycetidae</taxon>
        <taxon>Dothideales</taxon>
        <taxon>Saccotheciaceae</taxon>
        <taxon>Aureobasidium</taxon>
    </lineage>
</organism>
<dbReference type="GO" id="GO:0005634">
    <property type="term" value="C:nucleus"/>
    <property type="evidence" value="ECO:0007669"/>
    <property type="project" value="TreeGrafter"/>
</dbReference>
<name>A0A9P8EP26_AURME</name>
<reference evidence="9" key="2">
    <citation type="submission" date="2021-08" db="EMBL/GenBank/DDBJ databases">
        <authorList>
            <person name="Gostincar C."/>
            <person name="Sun X."/>
            <person name="Song Z."/>
            <person name="Gunde-Cimerman N."/>
        </authorList>
    </citation>
    <scope>NUCLEOTIDE SEQUENCE</scope>
    <source>
        <strain evidence="9">EXF-9911</strain>
    </source>
</reference>
<dbReference type="OrthoDB" id="10253401at2759"/>
<dbReference type="InterPro" id="IPR010982">
    <property type="entry name" value="Lambda_DNA-bd_dom_sf"/>
</dbReference>
<feature type="non-terminal residue" evidence="9">
    <location>
        <position position="1"/>
    </location>
</feature>
<dbReference type="SMART" id="SM00530">
    <property type="entry name" value="HTH_XRE"/>
    <property type="match status" value="1"/>
</dbReference>
<evidence type="ECO:0000313" key="9">
    <source>
        <dbReference type="EMBL" id="KAG9695388.1"/>
    </source>
</evidence>
<evidence type="ECO:0000256" key="3">
    <source>
        <dbReference type="ARBA" id="ARBA00023015"/>
    </source>
</evidence>
<proteinExistence type="inferred from homology"/>
<dbReference type="Gene3D" id="1.10.260.40">
    <property type="entry name" value="lambda repressor-like DNA-binding domains"/>
    <property type="match status" value="1"/>
</dbReference>
<reference evidence="9" key="1">
    <citation type="journal article" date="2021" name="J Fungi (Basel)">
        <title>Virulence traits and population genomics of the black yeast Aureobasidium melanogenum.</title>
        <authorList>
            <person name="Cernosa A."/>
            <person name="Sun X."/>
            <person name="Gostincar C."/>
            <person name="Fang C."/>
            <person name="Gunde-Cimerman N."/>
            <person name="Song Z."/>
        </authorList>
    </citation>
    <scope>NUCLEOTIDE SEQUENCE</scope>
    <source>
        <strain evidence="9">EXF-9911</strain>
    </source>
</reference>
<evidence type="ECO:0000256" key="5">
    <source>
        <dbReference type="ARBA" id="ARBA00023163"/>
    </source>
</evidence>
<dbReference type="Pfam" id="PF08523">
    <property type="entry name" value="MBF1"/>
    <property type="match status" value="1"/>
</dbReference>
<accession>A0A9P8EP26</accession>
<feature type="region of interest" description="Disordered" evidence="7">
    <location>
        <begin position="1"/>
        <end position="22"/>
    </location>
</feature>
<evidence type="ECO:0000256" key="2">
    <source>
        <dbReference type="ARBA" id="ARBA00014317"/>
    </source>
</evidence>
<keyword evidence="5" id="KW-0804">Transcription</keyword>
<evidence type="ECO:0000313" key="10">
    <source>
        <dbReference type="Proteomes" id="UP000779574"/>
    </source>
</evidence>
<dbReference type="InterPro" id="IPR013729">
    <property type="entry name" value="MBF1_N"/>
</dbReference>
<dbReference type="InterPro" id="IPR001387">
    <property type="entry name" value="Cro/C1-type_HTH"/>
</dbReference>
<sequence length="501" mass="54498">MSDWDQVTKIGSKARGGAAGPRETVIKGKSALNAAQRSGGIVATEKKYATANAASKGIEGQHLTKVDRSEDIVATKKVPDEVAKALQQARQQLKNPKGATMTQKDLASKASVDVAYVAALERPGADWPGMDFVQKIQKAANVRLTGSNIGAPMFGPKKKRHQGKHKRGAYPCIAPGCTCTFHNPALLERHRRHDWCFPFELSETYLFRCPSRPELSHQSQVADRRSTSNAPATPSDDGFVSNSPTSAHDASSPEDTFNLTSFSPPSQYLQVPGWNNLHNRYSGGHSHRPMARSEQSSPAVMQSTHYDPTSSFLSGYPNPVPDYSTHYTFDRYIPGTDSATTLDPQAEDGHAAQVHQPALRHATSLGDYSSVPNLVQSQSFPLLPGQHVEPRYTGTITGVDSLSTHAYFHSTPPANTEHDYNALYSLGLLDLSSQSFNPVFEGGTQPTTVHQDQQQISSAEYPSTSGVAPLQPVYWMASPNASRSLSTGNINLQYLARWPDE</sequence>
<feature type="domain" description="HTH cro/C1-type" evidence="8">
    <location>
        <begin position="85"/>
        <end position="147"/>
    </location>
</feature>
<keyword evidence="4" id="KW-0238">DNA-binding</keyword>
<dbReference type="PANTHER" id="PTHR10245:SF15">
    <property type="entry name" value="ENDOTHELIAL DIFFERENTIATION-RELATED FACTOR 1"/>
    <property type="match status" value="1"/>
</dbReference>
<evidence type="ECO:0000259" key="8">
    <source>
        <dbReference type="SMART" id="SM00530"/>
    </source>
</evidence>
<feature type="region of interest" description="Disordered" evidence="7">
    <location>
        <begin position="217"/>
        <end position="296"/>
    </location>
</feature>
<keyword evidence="3" id="KW-0805">Transcription regulation</keyword>
<evidence type="ECO:0000256" key="7">
    <source>
        <dbReference type="SAM" id="MobiDB-lite"/>
    </source>
</evidence>
<evidence type="ECO:0000256" key="4">
    <source>
        <dbReference type="ARBA" id="ARBA00023125"/>
    </source>
</evidence>
<comment type="similarity">
    <text evidence="1">Belongs to the MBF1 family.</text>
</comment>
<evidence type="ECO:0000256" key="1">
    <source>
        <dbReference type="ARBA" id="ARBA00009802"/>
    </source>
</evidence>
<dbReference type="CDD" id="cd00093">
    <property type="entry name" value="HTH_XRE"/>
    <property type="match status" value="1"/>
</dbReference>
<feature type="compositionally biased region" description="Polar residues" evidence="7">
    <location>
        <begin position="217"/>
        <end position="232"/>
    </location>
</feature>
<gene>
    <name evidence="9" type="ORF">KCU76_g4516</name>
</gene>